<feature type="region of interest" description="Disordered" evidence="1">
    <location>
        <begin position="283"/>
        <end position="304"/>
    </location>
</feature>
<sequence length="371" mass="40784">MCRCCLIILLLCRLEITGVSAWAPTRAPLPLRQSYRNGNGNSNGIATTGTVSAELFVSSSPKRSTLLYSTTIEDTDTSIKTIPVTLDTDTPSVAPQQHISSGRRIMSMPSIHYTVPGIKRGWKNLDTGVWMDVDGPRNGPPQNYWRQQSDEKLYKDSMQLVQELLQLNQNNDLIDGLVQPFEFENSIRRPFLNRLILGDWAPIVRNGEVIADNGKGSSSSSTSTTTSIVYSNEITVPYCFQIQRTAGQKLAPKTHYGTFDQHLEPEEEITIQQLVAVAVADTTTTTTTESPSSSSPSSSIDGSNTIVTTASGVVKVSSDNEHRLVKGFDGLCMGGITYISKYIMIMRREDKNDSNAGGPLIEIWMRVDPDV</sequence>
<feature type="chain" id="PRO_5009191984" evidence="2">
    <location>
        <begin position="22"/>
        <end position="371"/>
    </location>
</feature>
<dbReference type="OrthoDB" id="10515176at2759"/>
<dbReference type="AlphaFoldDB" id="A0A1E7ELS3"/>
<dbReference type="KEGG" id="fcy:FRACYDRAFT_254533"/>
<feature type="signal peptide" evidence="2">
    <location>
        <begin position="1"/>
        <end position="21"/>
    </location>
</feature>
<protein>
    <submittedName>
        <fullName evidence="3">Uncharacterized protein</fullName>
    </submittedName>
</protein>
<accession>A0A1E7ELS3</accession>
<dbReference type="EMBL" id="KV784408">
    <property type="protein sequence ID" value="OEU06513.1"/>
    <property type="molecule type" value="Genomic_DNA"/>
</dbReference>
<dbReference type="Proteomes" id="UP000095751">
    <property type="component" value="Unassembled WGS sequence"/>
</dbReference>
<name>A0A1E7ELS3_9STRA</name>
<evidence type="ECO:0000313" key="4">
    <source>
        <dbReference type="Proteomes" id="UP000095751"/>
    </source>
</evidence>
<keyword evidence="4" id="KW-1185">Reference proteome</keyword>
<keyword evidence="2" id="KW-0732">Signal</keyword>
<evidence type="ECO:0000313" key="3">
    <source>
        <dbReference type="EMBL" id="OEU06513.1"/>
    </source>
</evidence>
<proteinExistence type="predicted"/>
<feature type="compositionally biased region" description="Low complexity" evidence="1">
    <location>
        <begin position="283"/>
        <end position="299"/>
    </location>
</feature>
<organism evidence="3 4">
    <name type="scientific">Fragilariopsis cylindrus CCMP1102</name>
    <dbReference type="NCBI Taxonomy" id="635003"/>
    <lineage>
        <taxon>Eukaryota</taxon>
        <taxon>Sar</taxon>
        <taxon>Stramenopiles</taxon>
        <taxon>Ochrophyta</taxon>
        <taxon>Bacillariophyta</taxon>
        <taxon>Bacillariophyceae</taxon>
        <taxon>Bacillariophycidae</taxon>
        <taxon>Bacillariales</taxon>
        <taxon>Bacillariaceae</taxon>
        <taxon>Fragilariopsis</taxon>
    </lineage>
</organism>
<evidence type="ECO:0000256" key="2">
    <source>
        <dbReference type="SAM" id="SignalP"/>
    </source>
</evidence>
<evidence type="ECO:0000256" key="1">
    <source>
        <dbReference type="SAM" id="MobiDB-lite"/>
    </source>
</evidence>
<reference evidence="3 4" key="1">
    <citation type="submission" date="2016-09" db="EMBL/GenBank/DDBJ databases">
        <title>Extensive genetic diversity and differential bi-allelic expression allows diatom success in the polar Southern Ocean.</title>
        <authorList>
            <consortium name="DOE Joint Genome Institute"/>
            <person name="Mock T."/>
            <person name="Otillar R.P."/>
            <person name="Strauss J."/>
            <person name="Dupont C."/>
            <person name="Frickenhaus S."/>
            <person name="Maumus F."/>
            <person name="Mcmullan M."/>
            <person name="Sanges R."/>
            <person name="Schmutz J."/>
            <person name="Toseland A."/>
            <person name="Valas R."/>
            <person name="Veluchamy A."/>
            <person name="Ward B.J."/>
            <person name="Allen A."/>
            <person name="Barry K."/>
            <person name="Falciatore A."/>
            <person name="Ferrante M."/>
            <person name="Fortunato A.E."/>
            <person name="Gloeckner G."/>
            <person name="Gruber A."/>
            <person name="Hipkin R."/>
            <person name="Janech M."/>
            <person name="Kroth P."/>
            <person name="Leese F."/>
            <person name="Lindquist E."/>
            <person name="Lyon B.R."/>
            <person name="Martin J."/>
            <person name="Mayer C."/>
            <person name="Parker M."/>
            <person name="Quesneville H."/>
            <person name="Raymond J."/>
            <person name="Uhlig C."/>
            <person name="Valentin K.U."/>
            <person name="Worden A.Z."/>
            <person name="Armbrust E.V."/>
            <person name="Bowler C."/>
            <person name="Green B."/>
            <person name="Moulton V."/>
            <person name="Van Oosterhout C."/>
            <person name="Grigoriev I."/>
        </authorList>
    </citation>
    <scope>NUCLEOTIDE SEQUENCE [LARGE SCALE GENOMIC DNA]</scope>
    <source>
        <strain evidence="3 4">CCMP1102</strain>
    </source>
</reference>
<dbReference type="InParanoid" id="A0A1E7ELS3"/>
<gene>
    <name evidence="3" type="ORF">FRACYDRAFT_254533</name>
</gene>